<comment type="similarity">
    <text evidence="1">Belongs to the peptidase A1 family.</text>
</comment>
<dbReference type="InterPro" id="IPR032799">
    <property type="entry name" value="TAXi_C"/>
</dbReference>
<dbReference type="FunFam" id="2.40.70.10:FF:000034">
    <property type="entry name" value="Aspartyl protease family protein"/>
    <property type="match status" value="1"/>
</dbReference>
<dbReference type="PRINTS" id="PR00792">
    <property type="entry name" value="PEPSIN"/>
</dbReference>
<dbReference type="InterPro" id="IPR021109">
    <property type="entry name" value="Peptidase_aspartic_dom_sf"/>
</dbReference>
<evidence type="ECO:0000256" key="7">
    <source>
        <dbReference type="SAM" id="SignalP"/>
    </source>
</evidence>
<evidence type="ECO:0000313" key="9">
    <source>
        <dbReference type="Proteomes" id="UP000515121"/>
    </source>
</evidence>
<keyword evidence="9" id="KW-1185">Reference proteome</keyword>
<dbReference type="Proteomes" id="UP000515121">
    <property type="component" value="Unplaced"/>
</dbReference>
<dbReference type="InterPro" id="IPR032861">
    <property type="entry name" value="TAXi_N"/>
</dbReference>
<evidence type="ECO:0000259" key="8">
    <source>
        <dbReference type="PROSITE" id="PS51767"/>
    </source>
</evidence>
<keyword evidence="5" id="KW-0325">Glycoprotein</keyword>
<feature type="active site" evidence="6">
    <location>
        <position position="349"/>
    </location>
</feature>
<dbReference type="InterPro" id="IPR034161">
    <property type="entry name" value="Pepsin-like_plant"/>
</dbReference>
<evidence type="ECO:0000256" key="5">
    <source>
        <dbReference type="ARBA" id="ARBA00023180"/>
    </source>
</evidence>
<organism evidence="9 10">
    <name type="scientific">Durio zibethinus</name>
    <name type="common">Durian</name>
    <dbReference type="NCBI Taxonomy" id="66656"/>
    <lineage>
        <taxon>Eukaryota</taxon>
        <taxon>Viridiplantae</taxon>
        <taxon>Streptophyta</taxon>
        <taxon>Embryophyta</taxon>
        <taxon>Tracheophyta</taxon>
        <taxon>Spermatophyta</taxon>
        <taxon>Magnoliopsida</taxon>
        <taxon>eudicotyledons</taxon>
        <taxon>Gunneridae</taxon>
        <taxon>Pentapetalae</taxon>
        <taxon>rosids</taxon>
        <taxon>malvids</taxon>
        <taxon>Malvales</taxon>
        <taxon>Malvaceae</taxon>
        <taxon>Helicteroideae</taxon>
        <taxon>Durio</taxon>
    </lineage>
</organism>
<feature type="active site" evidence="6">
    <location>
        <position position="120"/>
    </location>
</feature>
<dbReference type="InterPro" id="IPR001461">
    <property type="entry name" value="Aspartic_peptidase_A1"/>
</dbReference>
<dbReference type="GO" id="GO:0005576">
    <property type="term" value="C:extracellular region"/>
    <property type="evidence" value="ECO:0007669"/>
    <property type="project" value="TreeGrafter"/>
</dbReference>
<dbReference type="CDD" id="cd05476">
    <property type="entry name" value="pepsin_A_like_plant"/>
    <property type="match status" value="1"/>
</dbReference>
<accession>A0A6P6AMM7</accession>
<dbReference type="AlphaFoldDB" id="A0A6P6AMM7"/>
<dbReference type="InterPro" id="IPR033121">
    <property type="entry name" value="PEPTIDASE_A1"/>
</dbReference>
<sequence>MASLPFVSFFSFLIISSTLTPATASNTTSTTIKISLSPLPHHPSSDLYQILNNLATSSVARAHHLKHPNHPKAKAKAKAKAKTNNNSSLLKAPLFPHSYGGYTISLSFGTPPQTLTFIMDTGSSLTWFPCTSRYLCSQCSFPYVDPSKIPTFSPKLSSSKKLLGCKNPKCSWLFGPDVESRCQDCEPTSKNCTQTCPPYLIQYGLGSTGGLLLVENLVFPQRTFQDFLVGCSIVSNRQPAGIAGFGRSLESLPSQLGLKKFSYCLVSRRFDDTGVSSNMLLESGSGSGDTKTPGLSYTPFYKNQVSSNTVFQDFYYVTLRKILVGDKHVKVPYSFLVPGSDGNGGTIVDSGSTFTFMERPVFEPVSKEFEKQMGNYSRAHEVENISGLAPCFNISGHKSIQVPELIFHFKGGAKMALPLANYFSLVGDDMVVCLMVVTDNLVGQGARGGPSIILGNFQQQNYYIEFDLANERFGFAKQSCV</sequence>
<feature type="signal peptide" evidence="7">
    <location>
        <begin position="1"/>
        <end position="24"/>
    </location>
</feature>
<keyword evidence="7" id="KW-0732">Signal</keyword>
<keyword evidence="2 10" id="KW-0645">Protease</keyword>
<proteinExistence type="inferred from homology"/>
<evidence type="ECO:0000256" key="6">
    <source>
        <dbReference type="PIRSR" id="PIRSR601461-1"/>
    </source>
</evidence>
<dbReference type="SUPFAM" id="SSF50630">
    <property type="entry name" value="Acid proteases"/>
    <property type="match status" value="1"/>
</dbReference>
<dbReference type="GeneID" id="111310952"/>
<keyword evidence="4" id="KW-0378">Hydrolase</keyword>
<dbReference type="KEGG" id="dzi:111310952"/>
<reference evidence="10" key="1">
    <citation type="submission" date="2025-08" db="UniProtKB">
        <authorList>
            <consortium name="RefSeq"/>
        </authorList>
    </citation>
    <scope>IDENTIFICATION</scope>
    <source>
        <tissue evidence="10">Fruit stalk</tissue>
    </source>
</reference>
<feature type="domain" description="Peptidase A1" evidence="8">
    <location>
        <begin position="102"/>
        <end position="476"/>
    </location>
</feature>
<dbReference type="Pfam" id="PF14543">
    <property type="entry name" value="TAXi_N"/>
    <property type="match status" value="1"/>
</dbReference>
<dbReference type="RefSeq" id="XP_022766063.1">
    <property type="nucleotide sequence ID" value="XM_022910328.1"/>
</dbReference>
<evidence type="ECO:0000256" key="2">
    <source>
        <dbReference type="ARBA" id="ARBA00022670"/>
    </source>
</evidence>
<dbReference type="PROSITE" id="PS51767">
    <property type="entry name" value="PEPTIDASE_A1"/>
    <property type="match status" value="1"/>
</dbReference>
<evidence type="ECO:0000256" key="1">
    <source>
        <dbReference type="ARBA" id="ARBA00007447"/>
    </source>
</evidence>
<feature type="chain" id="PRO_5028249430" evidence="7">
    <location>
        <begin position="25"/>
        <end position="481"/>
    </location>
</feature>
<dbReference type="GO" id="GO:0004190">
    <property type="term" value="F:aspartic-type endopeptidase activity"/>
    <property type="evidence" value="ECO:0007669"/>
    <property type="project" value="UniProtKB-KW"/>
</dbReference>
<evidence type="ECO:0000256" key="3">
    <source>
        <dbReference type="ARBA" id="ARBA00022750"/>
    </source>
</evidence>
<dbReference type="GO" id="GO:0006508">
    <property type="term" value="P:proteolysis"/>
    <property type="evidence" value="ECO:0007669"/>
    <property type="project" value="UniProtKB-KW"/>
</dbReference>
<keyword evidence="3" id="KW-0064">Aspartyl protease</keyword>
<dbReference type="PANTHER" id="PTHR47967:SF36">
    <property type="entry name" value="PEPTIDASE A1 DOMAIN-CONTAINING PROTEIN"/>
    <property type="match status" value="1"/>
</dbReference>
<evidence type="ECO:0000256" key="4">
    <source>
        <dbReference type="ARBA" id="ARBA00022801"/>
    </source>
</evidence>
<evidence type="ECO:0000313" key="10">
    <source>
        <dbReference type="RefSeq" id="XP_022766063.1"/>
    </source>
</evidence>
<dbReference type="Gene3D" id="2.40.70.10">
    <property type="entry name" value="Acid Proteases"/>
    <property type="match status" value="2"/>
</dbReference>
<dbReference type="FunFam" id="2.40.70.10:FF:000120">
    <property type="entry name" value="Aspartic proteinase nepenthesin-2"/>
    <property type="match status" value="1"/>
</dbReference>
<gene>
    <name evidence="10" type="primary">LOC111310952</name>
</gene>
<dbReference type="PANTHER" id="PTHR47967">
    <property type="entry name" value="OS07G0603500 PROTEIN-RELATED"/>
    <property type="match status" value="1"/>
</dbReference>
<dbReference type="OrthoDB" id="2747330at2759"/>
<dbReference type="Pfam" id="PF14541">
    <property type="entry name" value="TAXi_C"/>
    <property type="match status" value="1"/>
</dbReference>
<protein>
    <submittedName>
        <fullName evidence="10">Probable aspartyl protease At4g16563</fullName>
    </submittedName>
</protein>
<dbReference type="InterPro" id="IPR051708">
    <property type="entry name" value="Plant_Aspart_Prot_A1"/>
</dbReference>
<name>A0A6P6AMM7_DURZI</name>